<dbReference type="InterPro" id="IPR029058">
    <property type="entry name" value="AB_hydrolase_fold"/>
</dbReference>
<dbReference type="OrthoDB" id="4605274at2759"/>
<evidence type="ECO:0008006" key="4">
    <source>
        <dbReference type="Google" id="ProtNLM"/>
    </source>
</evidence>
<dbReference type="Gene3D" id="3.40.50.1820">
    <property type="entry name" value="alpha/beta hydrolase"/>
    <property type="match status" value="1"/>
</dbReference>
<protein>
    <recommendedName>
        <fullName evidence="4">Alpha/beta-hydrolase</fullName>
    </recommendedName>
</protein>
<proteinExistence type="predicted"/>
<dbReference type="Proteomes" id="UP000664132">
    <property type="component" value="Unassembled WGS sequence"/>
</dbReference>
<dbReference type="PANTHER" id="PTHR37574">
    <property type="entry name" value="LIPASE B"/>
    <property type="match status" value="1"/>
</dbReference>
<dbReference type="PANTHER" id="PTHR37574:SF1">
    <property type="entry name" value="LIPASE B"/>
    <property type="match status" value="1"/>
</dbReference>
<feature type="compositionally biased region" description="Basic residues" evidence="1">
    <location>
        <begin position="1"/>
        <end position="13"/>
    </location>
</feature>
<dbReference type="SUPFAM" id="SSF53474">
    <property type="entry name" value="alpha/beta-Hydrolases"/>
    <property type="match status" value="1"/>
</dbReference>
<name>A0A8H7TCY9_9HELO</name>
<feature type="compositionally biased region" description="Polar residues" evidence="1">
    <location>
        <begin position="14"/>
        <end position="25"/>
    </location>
</feature>
<sequence length="487" mass="53436">MARKLPGHGHSHPHVNSINNVNPHPSISLDPKRSVDDAPYRIHEIDLRSAIFIPRQFKFGQDGRVAILLIPGTGSMGGETFDSNFAKLLSSSTFGDPVWLNVPGRMCDDASKNAEFVAYAINYMSAICNSKIAVIAWSQGTLSVQWSLKYWPSTRTQVRNFISLSGVFRGTIGARLLAPTNGVPCAPAIWQQKRNSNFTSTLMSNGGGSAYVPTTSIYSSTDEVVQPQFGERASALLHDERGVGATNCEIQAVVGKKPAALMYTHFSMLNPLAWALTEDAIVNGGPGRLDRIDPKCYLHTKPPGLNVLDVAKTKALSVKCGKAITGFTPKCTEEPELPIYCVGESKKYMSDNEEDLEQASWKAGVVIEAVLPATPPAVWGNEVERELDLMTRHDPDKTQQKRILAYDDEVTQRKLHHAQIKWSTANPEPNDDASELKDPMFQAFFLCLSHILVPTIRDSEEEGLGNTIGPRQISNALGSFPSFESRE</sequence>
<comment type="caution">
    <text evidence="2">The sequence shown here is derived from an EMBL/GenBank/DDBJ whole genome shotgun (WGS) entry which is preliminary data.</text>
</comment>
<evidence type="ECO:0000313" key="3">
    <source>
        <dbReference type="Proteomes" id="UP000664132"/>
    </source>
</evidence>
<accession>A0A8H7TCY9</accession>
<dbReference type="EMBL" id="JAFJYH010000156">
    <property type="protein sequence ID" value="KAG4417397.1"/>
    <property type="molecule type" value="Genomic_DNA"/>
</dbReference>
<feature type="region of interest" description="Disordered" evidence="1">
    <location>
        <begin position="1"/>
        <end position="32"/>
    </location>
</feature>
<evidence type="ECO:0000256" key="1">
    <source>
        <dbReference type="SAM" id="MobiDB-lite"/>
    </source>
</evidence>
<organism evidence="2 3">
    <name type="scientific">Cadophora malorum</name>
    <dbReference type="NCBI Taxonomy" id="108018"/>
    <lineage>
        <taxon>Eukaryota</taxon>
        <taxon>Fungi</taxon>
        <taxon>Dikarya</taxon>
        <taxon>Ascomycota</taxon>
        <taxon>Pezizomycotina</taxon>
        <taxon>Leotiomycetes</taxon>
        <taxon>Helotiales</taxon>
        <taxon>Ploettnerulaceae</taxon>
        <taxon>Cadophora</taxon>
    </lineage>
</organism>
<reference evidence="2" key="1">
    <citation type="submission" date="2021-02" db="EMBL/GenBank/DDBJ databases">
        <title>Genome sequence Cadophora malorum strain M34.</title>
        <authorList>
            <person name="Stefanovic E."/>
            <person name="Vu D."/>
            <person name="Scully C."/>
            <person name="Dijksterhuis J."/>
            <person name="Roader J."/>
            <person name="Houbraken J."/>
        </authorList>
    </citation>
    <scope>NUCLEOTIDE SEQUENCE</scope>
    <source>
        <strain evidence="2">M34</strain>
    </source>
</reference>
<evidence type="ECO:0000313" key="2">
    <source>
        <dbReference type="EMBL" id="KAG4417397.1"/>
    </source>
</evidence>
<dbReference type="AlphaFoldDB" id="A0A8H7TCY9"/>
<keyword evidence="3" id="KW-1185">Reference proteome</keyword>
<feature type="region of interest" description="Disordered" evidence="1">
    <location>
        <begin position="463"/>
        <end position="487"/>
    </location>
</feature>
<dbReference type="InterPro" id="IPR053228">
    <property type="entry name" value="Stereospecific_Lipase"/>
</dbReference>
<gene>
    <name evidence="2" type="ORF">IFR04_009466</name>
</gene>